<dbReference type="InterPro" id="IPR010930">
    <property type="entry name" value="Flg_bb/hook_C_dom"/>
</dbReference>
<evidence type="ECO:0000256" key="5">
    <source>
        <dbReference type="ARBA" id="ARBA00032912"/>
    </source>
</evidence>
<evidence type="ECO:0000256" key="4">
    <source>
        <dbReference type="ARBA" id="ARBA00023143"/>
    </source>
</evidence>
<dbReference type="PANTHER" id="PTHR30435">
    <property type="entry name" value="FLAGELLAR PROTEIN"/>
    <property type="match status" value="1"/>
</dbReference>
<evidence type="ECO:0000256" key="2">
    <source>
        <dbReference type="ARBA" id="ARBA00009677"/>
    </source>
</evidence>
<dbReference type="InterPro" id="IPR020013">
    <property type="entry name" value="Flagellar_FlgE/F/G"/>
</dbReference>
<keyword evidence="4 7" id="KW-0975">Bacterial flagellum</keyword>
<dbReference type="GO" id="GO:0071978">
    <property type="term" value="P:bacterial-type flagellum-dependent swarming motility"/>
    <property type="evidence" value="ECO:0007669"/>
    <property type="project" value="TreeGrafter"/>
</dbReference>
<evidence type="ECO:0000256" key="7">
    <source>
        <dbReference type="RuleBase" id="RU362116"/>
    </source>
</evidence>
<accession>A0A4Q7YP75</accession>
<dbReference type="Proteomes" id="UP000292423">
    <property type="component" value="Unassembled WGS sequence"/>
</dbReference>
<proteinExistence type="inferred from homology"/>
<dbReference type="InterPro" id="IPR001444">
    <property type="entry name" value="Flag_bb_rod_N"/>
</dbReference>
<dbReference type="AlphaFoldDB" id="A0A4Q7YP75"/>
<evidence type="ECO:0000313" key="11">
    <source>
        <dbReference type="EMBL" id="RZU38509.1"/>
    </source>
</evidence>
<keyword evidence="11" id="KW-0966">Cell projection</keyword>
<keyword evidence="11" id="KW-0282">Flagellum</keyword>
<comment type="subunit">
    <text evidence="7">The basal body constitutes a major portion of the flagellar organelle and consists of four rings (L,P,S, and M) mounted on a central rod. The rod consists of about 26 subunits of FlgG in the distal portion, and FlgB, FlgC and FlgF are thought to build up the proximal portion of the rod with about 6 subunits each.</text>
</comment>
<dbReference type="NCBIfam" id="TIGR03506">
    <property type="entry name" value="FlgEFG_subfam"/>
    <property type="match status" value="2"/>
</dbReference>
<dbReference type="InterPro" id="IPR037925">
    <property type="entry name" value="FlgE/F/G-like"/>
</dbReference>
<dbReference type="Pfam" id="PF22692">
    <property type="entry name" value="LlgE_F_G_D1"/>
    <property type="match status" value="1"/>
</dbReference>
<dbReference type="InterPro" id="IPR012834">
    <property type="entry name" value="FlgG_G_neg"/>
</dbReference>
<evidence type="ECO:0000256" key="3">
    <source>
        <dbReference type="ARBA" id="ARBA00017948"/>
    </source>
</evidence>
<dbReference type="OrthoDB" id="9804559at2"/>
<dbReference type="GO" id="GO:0009426">
    <property type="term" value="C:bacterial-type flagellum basal body, distal rod"/>
    <property type="evidence" value="ECO:0007669"/>
    <property type="project" value="UniProtKB-UniRule"/>
</dbReference>
<keyword evidence="11" id="KW-0969">Cilium</keyword>
<dbReference type="SUPFAM" id="SSF117143">
    <property type="entry name" value="Flagellar hook protein flgE"/>
    <property type="match status" value="1"/>
</dbReference>
<feature type="domain" description="Flagellar hook protein FlgE/F/G-like D1" evidence="10">
    <location>
        <begin position="92"/>
        <end position="155"/>
    </location>
</feature>
<evidence type="ECO:0000256" key="6">
    <source>
        <dbReference type="NCBIfam" id="TIGR02488"/>
    </source>
</evidence>
<name>A0A4Q7YP75_9GAMM</name>
<reference evidence="11 12" key="1">
    <citation type="submission" date="2019-02" db="EMBL/GenBank/DDBJ databases">
        <title>Genomic Encyclopedia of Type Strains, Phase IV (KMG-IV): sequencing the most valuable type-strain genomes for metagenomic binning, comparative biology and taxonomic classification.</title>
        <authorList>
            <person name="Goeker M."/>
        </authorList>
    </citation>
    <scope>NUCLEOTIDE SEQUENCE [LARGE SCALE GENOMIC DNA]</scope>
    <source>
        <strain evidence="11 12">DSM 105135</strain>
    </source>
</reference>
<evidence type="ECO:0000259" key="10">
    <source>
        <dbReference type="Pfam" id="PF22692"/>
    </source>
</evidence>
<comment type="subcellular location">
    <subcellularLocation>
        <location evidence="1 7">Bacterial flagellum basal body</location>
    </subcellularLocation>
</comment>
<dbReference type="PANTHER" id="PTHR30435:SF19">
    <property type="entry name" value="FLAGELLAR BASAL-BODY ROD PROTEIN FLGG"/>
    <property type="match status" value="1"/>
</dbReference>
<comment type="caution">
    <text evidence="11">The sequence shown here is derived from an EMBL/GenBank/DDBJ whole genome shotgun (WGS) entry which is preliminary data.</text>
</comment>
<evidence type="ECO:0000256" key="1">
    <source>
        <dbReference type="ARBA" id="ARBA00004117"/>
    </source>
</evidence>
<evidence type="ECO:0000259" key="9">
    <source>
        <dbReference type="Pfam" id="PF06429"/>
    </source>
</evidence>
<organism evidence="11 12">
    <name type="scientific">Fluviicoccus keumensis</name>
    <dbReference type="NCBI Taxonomy" id="1435465"/>
    <lineage>
        <taxon>Bacteria</taxon>
        <taxon>Pseudomonadati</taxon>
        <taxon>Pseudomonadota</taxon>
        <taxon>Gammaproteobacteria</taxon>
        <taxon>Moraxellales</taxon>
        <taxon>Moraxellaceae</taxon>
        <taxon>Fluviicoccus</taxon>
    </lineage>
</organism>
<dbReference type="Pfam" id="PF00460">
    <property type="entry name" value="Flg_bb_rod"/>
    <property type="match status" value="1"/>
</dbReference>
<comment type="similarity">
    <text evidence="2 7">Belongs to the flagella basal body rod proteins family.</text>
</comment>
<evidence type="ECO:0000313" key="12">
    <source>
        <dbReference type="Proteomes" id="UP000292423"/>
    </source>
</evidence>
<evidence type="ECO:0000259" key="8">
    <source>
        <dbReference type="Pfam" id="PF00460"/>
    </source>
</evidence>
<sequence length="258" mass="27237">MIDALTIAGSGLEANQAWIDSISNNIANMQTPGFKKSRVAFQDLVQQTVNAQEMQQGNTAHAPAGAGVVMARSGISLEGGAISQTGSPLDVAIQGGGFLEVLLPGGELAYTRAGRLHRDQDGRMVTIDGLELSGDISIPPDAEDVRISPDGHVRARIAGAVESTDLGQIRLARFDNPEGLQRSGNGLLMKSGDSGEPVYALPGSNGTGTLLQGHLELSNVNLVEEMTSLVMAQRAYQLNARLLQASDQILETLNNLRR</sequence>
<feature type="domain" description="Flagellar basal body rod protein N-terminal" evidence="8">
    <location>
        <begin position="6"/>
        <end position="35"/>
    </location>
</feature>
<feature type="domain" description="Flagellar basal-body/hook protein C-terminal" evidence="9">
    <location>
        <begin position="212"/>
        <end position="256"/>
    </location>
</feature>
<protein>
    <recommendedName>
        <fullName evidence="3 6">Flagellar basal-body rod protein FlgG</fullName>
    </recommendedName>
    <alternativeName>
        <fullName evidence="5 7">Distal rod protein</fullName>
    </alternativeName>
</protein>
<dbReference type="EMBL" id="SHKX01000013">
    <property type="protein sequence ID" value="RZU38509.1"/>
    <property type="molecule type" value="Genomic_DNA"/>
</dbReference>
<gene>
    <name evidence="11" type="ORF">EV700_2443</name>
</gene>
<dbReference type="InterPro" id="IPR053967">
    <property type="entry name" value="LlgE_F_G-like_D1"/>
</dbReference>
<dbReference type="NCBIfam" id="TIGR02488">
    <property type="entry name" value="flgG_G_neg"/>
    <property type="match status" value="1"/>
</dbReference>
<keyword evidence="12" id="KW-1185">Reference proteome</keyword>
<dbReference type="Pfam" id="PF06429">
    <property type="entry name" value="Flg_bbr_C"/>
    <property type="match status" value="1"/>
</dbReference>
<dbReference type="RefSeq" id="WP_130414133.1">
    <property type="nucleotide sequence ID" value="NZ_SHKX01000013.1"/>
</dbReference>